<dbReference type="AlphaFoldDB" id="A0A388SD70"/>
<evidence type="ECO:0000313" key="13">
    <source>
        <dbReference type="EMBL" id="GBO94176.1"/>
    </source>
</evidence>
<keyword evidence="7" id="KW-0560">Oxidoreductase</keyword>
<dbReference type="GO" id="GO:0006096">
    <property type="term" value="P:glycolytic process"/>
    <property type="evidence" value="ECO:0007669"/>
    <property type="project" value="UniProtKB-KW"/>
</dbReference>
<dbReference type="InterPro" id="IPR001017">
    <property type="entry name" value="DH_E1"/>
</dbReference>
<evidence type="ECO:0000256" key="5">
    <source>
        <dbReference type="ARBA" id="ARBA00012280"/>
    </source>
</evidence>
<dbReference type="Pfam" id="PF16078">
    <property type="entry name" value="2-oxogl_dehyd_N"/>
    <property type="match status" value="1"/>
</dbReference>
<keyword evidence="14" id="KW-1185">Reference proteome</keyword>
<dbReference type="InterPro" id="IPR042179">
    <property type="entry name" value="KGD_C_sf"/>
</dbReference>
<proteinExistence type="inferred from homology"/>
<dbReference type="Pfam" id="PF00676">
    <property type="entry name" value="E1_dh"/>
    <property type="match status" value="1"/>
</dbReference>
<comment type="function">
    <text evidence="2">E1 component of the 2-oxoglutarate dehydrogenase (OGDH) complex which catalyzes the decarboxylation of 2-oxoglutarate, the first step in the conversion of 2-oxoglutarate to succinyl-CoA and CO(2).</text>
</comment>
<dbReference type="InterPro" id="IPR031717">
    <property type="entry name" value="ODO-1/KGD_C"/>
</dbReference>
<evidence type="ECO:0000256" key="1">
    <source>
        <dbReference type="ARBA" id="ARBA00001964"/>
    </source>
</evidence>
<evidence type="ECO:0000256" key="6">
    <source>
        <dbReference type="ARBA" id="ARBA00013321"/>
    </source>
</evidence>
<evidence type="ECO:0000256" key="2">
    <source>
        <dbReference type="ARBA" id="ARBA00003906"/>
    </source>
</evidence>
<dbReference type="Pfam" id="PF16870">
    <property type="entry name" value="OxoGdeHyase_C"/>
    <property type="match status" value="1"/>
</dbReference>
<keyword evidence="8" id="KW-0786">Thiamine pyrophosphate</keyword>
<dbReference type="InterPro" id="IPR032106">
    <property type="entry name" value="2-oxogl_dehyd_N"/>
</dbReference>
<name>A0A388SD70_9BURK</name>
<dbReference type="FunFam" id="1.10.287.1150:FF:000004">
    <property type="entry name" value="2-oxoglutarate dehydrogenase E1 component"/>
    <property type="match status" value="1"/>
</dbReference>
<dbReference type="Gene3D" id="3.40.50.11610">
    <property type="entry name" value="Multifunctional 2-oxoglutarate metabolism enzyme, C-terminal domain"/>
    <property type="match status" value="1"/>
</dbReference>
<evidence type="ECO:0000256" key="4">
    <source>
        <dbReference type="ARBA" id="ARBA00011301"/>
    </source>
</evidence>
<dbReference type="RefSeq" id="WP_116270421.1">
    <property type="nucleotide sequence ID" value="NZ_BGZJ01000001.1"/>
</dbReference>
<organism evidence="13 14">
    <name type="scientific">Mesosutterella multiformis</name>
    <dbReference type="NCBI Taxonomy" id="2259133"/>
    <lineage>
        <taxon>Bacteria</taxon>
        <taxon>Pseudomonadati</taxon>
        <taxon>Pseudomonadota</taxon>
        <taxon>Betaproteobacteria</taxon>
        <taxon>Burkholderiales</taxon>
        <taxon>Sutterellaceae</taxon>
        <taxon>Mesosutterella</taxon>
    </lineage>
</organism>
<dbReference type="Gene3D" id="3.40.50.970">
    <property type="match status" value="1"/>
</dbReference>
<dbReference type="Gene3D" id="3.40.50.12470">
    <property type="match status" value="1"/>
</dbReference>
<keyword evidence="9" id="KW-0324">Glycolysis</keyword>
<evidence type="ECO:0000259" key="12">
    <source>
        <dbReference type="SMART" id="SM00861"/>
    </source>
</evidence>
<gene>
    <name evidence="13" type="primary">odhA</name>
    <name evidence="13" type="ORF">MESMUL_15300</name>
</gene>
<dbReference type="GO" id="GO:0030976">
    <property type="term" value="F:thiamine pyrophosphate binding"/>
    <property type="evidence" value="ECO:0007669"/>
    <property type="project" value="InterPro"/>
</dbReference>
<dbReference type="PIRSF" id="PIRSF000157">
    <property type="entry name" value="Oxoglu_dh_E1"/>
    <property type="match status" value="1"/>
</dbReference>
<dbReference type="SMART" id="SM00861">
    <property type="entry name" value="Transket_pyr"/>
    <property type="match status" value="1"/>
</dbReference>
<evidence type="ECO:0000256" key="11">
    <source>
        <dbReference type="ARBA" id="ARBA00051911"/>
    </source>
</evidence>
<evidence type="ECO:0000313" key="14">
    <source>
        <dbReference type="Proteomes" id="UP000266091"/>
    </source>
</evidence>
<dbReference type="Pfam" id="PF02779">
    <property type="entry name" value="Transket_pyr"/>
    <property type="match status" value="1"/>
</dbReference>
<dbReference type="EMBL" id="BGZJ01000001">
    <property type="protein sequence ID" value="GBO94176.1"/>
    <property type="molecule type" value="Genomic_DNA"/>
</dbReference>
<dbReference type="SUPFAM" id="SSF52518">
    <property type="entry name" value="Thiamin diphosphate-binding fold (THDP-binding)"/>
    <property type="match status" value="2"/>
</dbReference>
<comment type="cofactor">
    <cofactor evidence="1">
        <name>thiamine diphosphate</name>
        <dbReference type="ChEBI" id="CHEBI:58937"/>
    </cofactor>
</comment>
<comment type="similarity">
    <text evidence="3">Belongs to the alpha-ketoglutarate dehydrogenase family.</text>
</comment>
<dbReference type="InterPro" id="IPR029061">
    <property type="entry name" value="THDP-binding"/>
</dbReference>
<comment type="catalytic activity">
    <reaction evidence="11">
        <text>N(6)-[(R)-lipoyl]-L-lysyl-[protein] + 2-oxoglutarate + H(+) = N(6)-[(R)-S(8)-succinyldihydrolipoyl]-L-lysyl-[protein] + CO2</text>
        <dbReference type="Rhea" id="RHEA:12188"/>
        <dbReference type="Rhea" id="RHEA-COMP:10474"/>
        <dbReference type="Rhea" id="RHEA-COMP:20092"/>
        <dbReference type="ChEBI" id="CHEBI:15378"/>
        <dbReference type="ChEBI" id="CHEBI:16526"/>
        <dbReference type="ChEBI" id="CHEBI:16810"/>
        <dbReference type="ChEBI" id="CHEBI:83099"/>
        <dbReference type="ChEBI" id="CHEBI:83120"/>
        <dbReference type="EC" id="1.2.4.2"/>
    </reaction>
</comment>
<dbReference type="GO" id="GO:0005829">
    <property type="term" value="C:cytosol"/>
    <property type="evidence" value="ECO:0007669"/>
    <property type="project" value="TreeGrafter"/>
</dbReference>
<dbReference type="Proteomes" id="UP000266091">
    <property type="component" value="Unassembled WGS sequence"/>
</dbReference>
<dbReference type="EC" id="1.2.4.2" evidence="5"/>
<evidence type="ECO:0000256" key="7">
    <source>
        <dbReference type="ARBA" id="ARBA00023002"/>
    </source>
</evidence>
<protein>
    <recommendedName>
        <fullName evidence="6">2-oxoglutarate dehydrogenase E1 component</fullName>
        <ecNumber evidence="5">1.2.4.2</ecNumber>
    </recommendedName>
    <alternativeName>
        <fullName evidence="10">Alpha-ketoglutarate dehydrogenase</fullName>
    </alternativeName>
</protein>
<dbReference type="NCBIfam" id="NF008907">
    <property type="entry name" value="PRK12270.1"/>
    <property type="match status" value="1"/>
</dbReference>
<dbReference type="InterPro" id="IPR011603">
    <property type="entry name" value="2oxoglutarate_DH_E1"/>
</dbReference>
<dbReference type="CDD" id="cd02016">
    <property type="entry name" value="TPP_E1_OGDC_like"/>
    <property type="match status" value="1"/>
</dbReference>
<comment type="subunit">
    <text evidence="4">Homodimer. Part of the 2-oxoglutarate dehydrogenase (OGDH) complex composed of E1 (2-oxoglutarate dehydrogenase), E2 (dihydrolipoamide succinyltransferase) and E3 (dihydrolipoamide dehydrogenase); the complex contains multiple copies of the three enzymatic components (E1, E2 and E3).</text>
</comment>
<dbReference type="Gene3D" id="1.10.287.1150">
    <property type="entry name" value="TPP helical domain"/>
    <property type="match status" value="1"/>
</dbReference>
<evidence type="ECO:0000256" key="3">
    <source>
        <dbReference type="ARBA" id="ARBA00006936"/>
    </source>
</evidence>
<accession>A0A388SD70</accession>
<dbReference type="InterPro" id="IPR005475">
    <property type="entry name" value="Transketolase-like_Pyr-bd"/>
</dbReference>
<dbReference type="PANTHER" id="PTHR23152:SF4">
    <property type="entry name" value="2-OXOADIPATE DEHYDROGENASE COMPLEX COMPONENT E1"/>
    <property type="match status" value="1"/>
</dbReference>
<sequence>MDQMNLAAAGPALGSNASYIEKLYARWKESPGAVAEAWQTYFTQLETGAVPDSGVIARAGAEARPSCIPENEVLAFAQRQVAVQQLVAAYRNLGAEISDLDPLKNQPARVIPELDPSYYGLTDADLDQVFSTANTYFGRASMTLRELIEALRETYCGKIGAEFMYITDPEEKRWWQQRLESIRSAPSFTPEAKVHILERLTASEGLEHFLHKRYTGQKRFSLEGGESFIVAMDRIVEDAASRGMKEIVIGMAHRGRLNVLVNIQNKDLQALYDEFDGKESAESLPSGDVKYHNGFENSVPTASGPIWVSMEFNPSHLEAADPVALGSVRAREDQLGDREGNQVLGILVHGDAAFSGQGIVQETLNLASTRGFGTGGTVHIVINNQIGFTTSDPRDKGSMLYCTDPAKVTETPVLHVNGDEPESVALATQIAMECRLRFHRDVVLDIVCYRRLGHNEQDTPAVTQPLMYKKIDVHPTVRELYGKALEENGTIPEGRAQEMDRYVRDRLKKSENPRVIPESLRAKHVVDWSPWIGKARTEPATSVPVAKLTELGRAITAVPAAFRLHPLVIRVLDSRRQMAEGAAPVDWGMAEHLAFASLLSEGHPVRISGEDSGRGTFSHRHAVLHDQDRAKRDVGEYIPLQHVSRYQAPFTVEDSPLSEYSVMGFEYGYASASPNALVIWEAQFGDFANTAQVIIDQFISSAEAKWGRQNGLVLMLPHGYEGQGPEHSSARVERYLQLAAGDNFSVVQPTTAAQIFHVLRRQVLRPYRKPLILFTPKSLLRNPNVASPLSDLTSGGFQPVIGDAAVDPARVTRAVLASGRVYYDLLKKREELSRNDVALIRVEELYPFPAGLLTTELSRYPGLDEVVWCQDEPRNQGPWNSLFPQLLDLIPSSVRLSYAGRDENPAPATGYAARFKREEAALLEAAFGTPVKSWRGVKGE</sequence>
<reference evidence="13 14" key="1">
    <citation type="journal article" date="2018" name="Int. J. Syst. Evol. Microbiol.">
        <title>Mesosutterella multiformis gen. nov., sp. nov., a member of the family Sutterellaceae and Sutterella megalosphaeroides sp. nov., isolated from human faeces.</title>
        <authorList>
            <person name="Sakamoto M."/>
            <person name="Ikeyama N."/>
            <person name="Kunihiro T."/>
            <person name="Iino T."/>
            <person name="Yuki M."/>
            <person name="Ohkuma M."/>
        </authorList>
    </citation>
    <scope>NUCLEOTIDE SEQUENCE [LARGE SCALE GENOMIC DNA]</scope>
    <source>
        <strain evidence="13 14">4NBBH2</strain>
    </source>
</reference>
<dbReference type="FunFam" id="3.40.50.12470:FF:000009">
    <property type="entry name" value="2-oxoglutarate dehydrogenase E1 component"/>
    <property type="match status" value="1"/>
</dbReference>
<feature type="domain" description="Transketolase-like pyrimidine-binding" evidence="12">
    <location>
        <begin position="585"/>
        <end position="782"/>
    </location>
</feature>
<dbReference type="NCBIfam" id="NF006914">
    <property type="entry name" value="PRK09404.1"/>
    <property type="match status" value="1"/>
</dbReference>
<dbReference type="NCBIfam" id="TIGR00239">
    <property type="entry name" value="2oxo_dh_E1"/>
    <property type="match status" value="1"/>
</dbReference>
<evidence type="ECO:0000256" key="8">
    <source>
        <dbReference type="ARBA" id="ARBA00023052"/>
    </source>
</evidence>
<evidence type="ECO:0000256" key="9">
    <source>
        <dbReference type="ARBA" id="ARBA00023152"/>
    </source>
</evidence>
<comment type="caution">
    <text evidence="13">The sequence shown here is derived from an EMBL/GenBank/DDBJ whole genome shotgun (WGS) entry which is preliminary data.</text>
</comment>
<dbReference type="GO" id="GO:0006099">
    <property type="term" value="P:tricarboxylic acid cycle"/>
    <property type="evidence" value="ECO:0007669"/>
    <property type="project" value="TreeGrafter"/>
</dbReference>
<dbReference type="OrthoDB" id="9759785at2"/>
<dbReference type="GO" id="GO:0004591">
    <property type="term" value="F:oxoglutarate dehydrogenase (succinyl-transferring) activity"/>
    <property type="evidence" value="ECO:0007669"/>
    <property type="project" value="UniProtKB-EC"/>
</dbReference>
<dbReference type="GO" id="GO:0045252">
    <property type="term" value="C:oxoglutarate dehydrogenase complex"/>
    <property type="evidence" value="ECO:0007669"/>
    <property type="project" value="TreeGrafter"/>
</dbReference>
<dbReference type="PANTHER" id="PTHR23152">
    <property type="entry name" value="2-OXOGLUTARATE DEHYDROGENASE"/>
    <property type="match status" value="1"/>
</dbReference>
<evidence type="ECO:0000256" key="10">
    <source>
        <dbReference type="ARBA" id="ARBA00030680"/>
    </source>
</evidence>